<evidence type="ECO:0000313" key="2">
    <source>
        <dbReference type="EMBL" id="CAB4340883.1"/>
    </source>
</evidence>
<sequence length="698" mass="75867">MTKSLPIQDPPPRQRLIGFLLRIAALGLIQALTLWGAAAVIPDIDVPSFRAALVIVIVLALFGSLLWPLLTRLLLPLTVLTFGLFSLVVTTGMVWLSLSIVDSSNPTFFGALFVALLMTAVSTIAGTLLDVDGDAYHLRVVRRRMRNSRRTHRTDVPGVIFFEIDGLGEGVLREALESGHLPTLRRWIGNRSHRIVSWECDLSSQTGASQAGLLLGSNENMPAFRWYEKDRGVLMVSSSVTDTAEMERRHSSGTGLLAVDGTSRGNLLSGDAPHASATLSVVRDKERSHSSEFFAFFSDPSGMTRTLVLALHDIALEKLAYWRQIRSGAEHVHRGGIYPLLRCAMTVVMRELNTATLLADIVEGVPVSYSTYVGYDEVAHHSGIREPDAMTVLRRLDRQLIRLERAVAQAPRPYHIVVLSDHGQTQGRPFRQRYGQTLEELVEAASTGDGDVMAPAAVAESWGELGGWLTEIGTDDSAGGRIMARATRSFVSDDGLMIGPSRDAIEAQRALGEASVEERPEVVVLASGCLGLVSFPRLEGRVTLETIEAEHPGMVASIAGHEGIGWVMVRSESEGAVVLGSNGSYRLSDDHVTGTNPLADFGANAADHLRRHDSFSHCPDILVSGAYFPEQDEIAPFEEFMGSHGGLGGAQMHPFAIVPEEWSRSEGPIVGAATMHHEMKRWMAESGLEVADSRLVRA</sequence>
<dbReference type="SUPFAM" id="SSF53649">
    <property type="entry name" value="Alkaline phosphatase-like"/>
    <property type="match status" value="1"/>
</dbReference>
<feature type="transmembrane region" description="Helical" evidence="1">
    <location>
        <begin position="74"/>
        <end position="96"/>
    </location>
</feature>
<dbReference type="AlphaFoldDB" id="A0A6J5ZMX0"/>
<gene>
    <name evidence="2" type="ORF">UFOPK3547_00564</name>
</gene>
<dbReference type="InterPro" id="IPR007165">
    <property type="entry name" value="Phage_holin_4_2"/>
</dbReference>
<dbReference type="EMBL" id="CAESAN010000034">
    <property type="protein sequence ID" value="CAB4340883.1"/>
    <property type="molecule type" value="Genomic_DNA"/>
</dbReference>
<evidence type="ECO:0000256" key="1">
    <source>
        <dbReference type="SAM" id="Phobius"/>
    </source>
</evidence>
<keyword evidence="1" id="KW-0472">Membrane</keyword>
<reference evidence="2" key="1">
    <citation type="submission" date="2020-05" db="EMBL/GenBank/DDBJ databases">
        <authorList>
            <person name="Chiriac C."/>
            <person name="Salcher M."/>
            <person name="Ghai R."/>
            <person name="Kavagutti S V."/>
        </authorList>
    </citation>
    <scope>NUCLEOTIDE SEQUENCE</scope>
</reference>
<organism evidence="2">
    <name type="scientific">freshwater metagenome</name>
    <dbReference type="NCBI Taxonomy" id="449393"/>
    <lineage>
        <taxon>unclassified sequences</taxon>
        <taxon>metagenomes</taxon>
        <taxon>ecological metagenomes</taxon>
    </lineage>
</organism>
<feature type="transmembrane region" description="Helical" evidence="1">
    <location>
        <begin position="108"/>
        <end position="129"/>
    </location>
</feature>
<dbReference type="InterPro" id="IPR017850">
    <property type="entry name" value="Alkaline_phosphatase_core_sf"/>
</dbReference>
<dbReference type="Pfam" id="PF04020">
    <property type="entry name" value="Phage_holin_4_2"/>
    <property type="match status" value="1"/>
</dbReference>
<name>A0A6J5ZMX0_9ZZZZ</name>
<accession>A0A6J5ZMX0</accession>
<keyword evidence="1" id="KW-0812">Transmembrane</keyword>
<proteinExistence type="predicted"/>
<feature type="transmembrane region" description="Helical" evidence="1">
    <location>
        <begin position="20"/>
        <end position="41"/>
    </location>
</feature>
<protein>
    <submittedName>
        <fullName evidence="2">Unannotated protein</fullName>
    </submittedName>
</protein>
<feature type="transmembrane region" description="Helical" evidence="1">
    <location>
        <begin position="47"/>
        <end position="67"/>
    </location>
</feature>
<dbReference type="Gene3D" id="3.40.720.10">
    <property type="entry name" value="Alkaline Phosphatase, subunit A"/>
    <property type="match status" value="1"/>
</dbReference>
<keyword evidence="1" id="KW-1133">Transmembrane helix</keyword>